<comment type="caution">
    <text evidence="1">The sequence shown here is derived from an EMBL/GenBank/DDBJ whole genome shotgun (WGS) entry which is preliminary data.</text>
</comment>
<evidence type="ECO:0000313" key="1">
    <source>
        <dbReference type="EMBL" id="HJE96549.1"/>
    </source>
</evidence>
<organism evidence="1 2">
    <name type="scientific">Ligilactobacillus acidipiscis</name>
    <dbReference type="NCBI Taxonomy" id="89059"/>
    <lineage>
        <taxon>Bacteria</taxon>
        <taxon>Bacillati</taxon>
        <taxon>Bacillota</taxon>
        <taxon>Bacilli</taxon>
        <taxon>Lactobacillales</taxon>
        <taxon>Lactobacillaceae</taxon>
        <taxon>Ligilactobacillus</taxon>
    </lineage>
</organism>
<dbReference type="Proteomes" id="UP000707535">
    <property type="component" value="Unassembled WGS sequence"/>
</dbReference>
<gene>
    <name evidence="1" type="ORF">K8V00_02920</name>
</gene>
<accession>A0A921JZV0</accession>
<name>A0A921JZV0_9LACO</name>
<proteinExistence type="predicted"/>
<dbReference type="AlphaFoldDB" id="A0A921JZV0"/>
<protein>
    <submittedName>
        <fullName evidence="1">Uncharacterized protein</fullName>
    </submittedName>
</protein>
<dbReference type="EMBL" id="DYXG01000025">
    <property type="protein sequence ID" value="HJE96549.1"/>
    <property type="molecule type" value="Genomic_DNA"/>
</dbReference>
<sequence>MNLNEQILAEAKKYLESDELHETIKARIKQSTDDVIKELFTGYNSPIKEIIMDNLKKGIVPELQELDYSEAVLQMEAVIKDVMKTAAAENNRTLKIFKEWATFEAPKTIKLSEIFDKYAKFVGENIDTDDLEVDLDGDGPAYDGGTITLKVEYDSSAAQKITLTCEMDNTLNFELRRYEWSHRAITNMDKAGSLTMMNEFEAYLRNLEAHETKVELDTDFEEEEVEVQEEPEADFR</sequence>
<reference evidence="1" key="2">
    <citation type="submission" date="2021-09" db="EMBL/GenBank/DDBJ databases">
        <authorList>
            <person name="Gilroy R."/>
        </authorList>
    </citation>
    <scope>NUCLEOTIDE SEQUENCE</scope>
    <source>
        <strain evidence="1">CHK174-6876</strain>
    </source>
</reference>
<reference evidence="1" key="1">
    <citation type="journal article" date="2021" name="PeerJ">
        <title>Extensive microbial diversity within the chicken gut microbiome revealed by metagenomics and culture.</title>
        <authorList>
            <person name="Gilroy R."/>
            <person name="Ravi A."/>
            <person name="Getino M."/>
            <person name="Pursley I."/>
            <person name="Horton D.L."/>
            <person name="Alikhan N.F."/>
            <person name="Baker D."/>
            <person name="Gharbi K."/>
            <person name="Hall N."/>
            <person name="Watson M."/>
            <person name="Adriaenssens E.M."/>
            <person name="Foster-Nyarko E."/>
            <person name="Jarju S."/>
            <person name="Secka A."/>
            <person name="Antonio M."/>
            <person name="Oren A."/>
            <person name="Chaudhuri R.R."/>
            <person name="La Ragione R."/>
            <person name="Hildebrand F."/>
            <person name="Pallen M.J."/>
        </authorList>
    </citation>
    <scope>NUCLEOTIDE SEQUENCE</scope>
    <source>
        <strain evidence="1">CHK174-6876</strain>
    </source>
</reference>
<evidence type="ECO:0000313" key="2">
    <source>
        <dbReference type="Proteomes" id="UP000707535"/>
    </source>
</evidence>